<keyword evidence="3" id="KW-1185">Reference proteome</keyword>
<protein>
    <submittedName>
        <fullName evidence="2">Uncharacterized protein</fullName>
    </submittedName>
</protein>
<organism evidence="2 3">
    <name type="scientific">Caldovatus sediminis</name>
    <dbReference type="NCBI Taxonomy" id="2041189"/>
    <lineage>
        <taxon>Bacteria</taxon>
        <taxon>Pseudomonadati</taxon>
        <taxon>Pseudomonadota</taxon>
        <taxon>Alphaproteobacteria</taxon>
        <taxon>Acetobacterales</taxon>
        <taxon>Roseomonadaceae</taxon>
        <taxon>Caldovatus</taxon>
    </lineage>
</organism>
<accession>A0A8J2ZCM0</accession>
<sequence>MQGGPPGGGLGRALAVALIGGVCAWAGFALVSQILAEAVGRARAWPRFLAAWNWTGVAQHLALLAAAVPAAVGMPVPVACAAGLAALGYALWLEWFVARTALGLSASDAAGFVLLNLALGLFLHGLGEHLTGG</sequence>
<proteinExistence type="predicted"/>
<comment type="caution">
    <text evidence="2">The sequence shown here is derived from an EMBL/GenBank/DDBJ whole genome shotgun (WGS) entry which is preliminary data.</text>
</comment>
<feature type="transmembrane region" description="Helical" evidence="1">
    <location>
        <begin position="76"/>
        <end position="97"/>
    </location>
</feature>
<gene>
    <name evidence="2" type="ORF">GCM10010964_26130</name>
</gene>
<dbReference type="AlphaFoldDB" id="A0A8J2ZCM0"/>
<reference evidence="2 3" key="1">
    <citation type="journal article" date="2014" name="Int. J. Syst. Evol. Microbiol.">
        <title>Complete genome sequence of Corynebacterium casei LMG S-19264T (=DSM 44701T), isolated from a smear-ripened cheese.</title>
        <authorList>
            <consortium name="US DOE Joint Genome Institute (JGI-PGF)"/>
            <person name="Walter F."/>
            <person name="Albersmeier A."/>
            <person name="Kalinowski J."/>
            <person name="Ruckert C."/>
        </authorList>
    </citation>
    <scope>NUCLEOTIDE SEQUENCE [LARGE SCALE GENOMIC DNA]</scope>
    <source>
        <strain evidence="2 3">CGMCC 1.16330</strain>
    </source>
</reference>
<feature type="transmembrane region" description="Helical" evidence="1">
    <location>
        <begin position="109"/>
        <end position="127"/>
    </location>
</feature>
<evidence type="ECO:0000313" key="3">
    <source>
        <dbReference type="Proteomes" id="UP000597507"/>
    </source>
</evidence>
<keyword evidence="1" id="KW-0472">Membrane</keyword>
<feature type="transmembrane region" description="Helical" evidence="1">
    <location>
        <begin position="48"/>
        <end position="70"/>
    </location>
</feature>
<keyword evidence="1" id="KW-0812">Transmembrane</keyword>
<dbReference type="EMBL" id="BMKS01000007">
    <property type="protein sequence ID" value="GGG37069.1"/>
    <property type="molecule type" value="Genomic_DNA"/>
</dbReference>
<evidence type="ECO:0000256" key="1">
    <source>
        <dbReference type="SAM" id="Phobius"/>
    </source>
</evidence>
<dbReference type="Proteomes" id="UP000597507">
    <property type="component" value="Unassembled WGS sequence"/>
</dbReference>
<evidence type="ECO:0000313" key="2">
    <source>
        <dbReference type="EMBL" id="GGG37069.1"/>
    </source>
</evidence>
<keyword evidence="1" id="KW-1133">Transmembrane helix</keyword>
<feature type="transmembrane region" description="Helical" evidence="1">
    <location>
        <begin position="12"/>
        <end position="36"/>
    </location>
</feature>
<name>A0A8J2ZCM0_9PROT</name>